<protein>
    <submittedName>
        <fullName evidence="1">Uncharacterized protein</fullName>
    </submittedName>
</protein>
<sequence>MNLTPIKLIKNQDVRNRLLKVKRETSEIDTTDYIERRMNTNVAAKYLMAIEDASEVAKQFLQERGIFEEIGRDIRKEAGYDFKFGCRRTARMTKPVSSNHEGIQYLHVAHTYSGGGGHYALAKVNHTQKTIGLFDSMGGGRDEFRNELRKVYKNYTLRNITRTAYQPTGGFVTTDVDNYKKLLKNTKITIRDKKVLEKSFEISQYDEMSQHHFCYIEAFIAMMHDTLGTPLGPKDPRDRLAFIKRVVWGLIHKYVPPSKRKTLKWKYFETNFPYILQVTNADGKRFKLNHIAQIPKVANGERVRRRVVKLDLPSSINSSWSLTQIMNWSGSKM</sequence>
<dbReference type="EMBL" id="EU304328">
    <property type="protein sequence ID" value="ABY28018.2"/>
    <property type="molecule type" value="Genomic_DNA"/>
</dbReference>
<evidence type="ECO:0000313" key="2">
    <source>
        <dbReference type="Proteomes" id="UP000203890"/>
    </source>
</evidence>
<dbReference type="Proteomes" id="UP000203890">
    <property type="component" value="Segment"/>
</dbReference>
<dbReference type="OrthoDB" id="5128at10239"/>
<proteinExistence type="predicted"/>
<organism evidence="1 2">
    <name type="scientific">Ostreococcus tauri virus OtV5</name>
    <dbReference type="NCBI Taxonomy" id="1785753"/>
    <lineage>
        <taxon>Viruses</taxon>
        <taxon>Varidnaviria</taxon>
        <taxon>Bamfordvirae</taxon>
        <taxon>Nucleocytoviricota</taxon>
        <taxon>Megaviricetes</taxon>
        <taxon>Algavirales</taxon>
        <taxon>Phycodnaviridae</taxon>
        <taxon>Prasinovirus</taxon>
        <taxon>Prasinovirus ostreotauri</taxon>
    </lineage>
</organism>
<dbReference type="RefSeq" id="YP_001648314.2">
    <property type="nucleotide sequence ID" value="NC_010191.2"/>
</dbReference>
<gene>
    <name evidence="1" type="ORF">OtV5_217c</name>
</gene>
<evidence type="ECO:0000313" key="1">
    <source>
        <dbReference type="EMBL" id="ABY28018.2"/>
    </source>
</evidence>
<name>A9YWD5_9PHYC</name>
<accession>A9YWD5</accession>
<dbReference type="KEGG" id="vg:5845747"/>
<dbReference type="GeneID" id="5845747"/>
<reference evidence="1 2" key="1">
    <citation type="journal article" date="2008" name="PLoS ONE">
        <title>Life-cycle and genome of OtV5, a large DNA virus of the pelagic marine unicellular green alga Ostreococcus tauri.</title>
        <authorList>
            <person name="Derelle E."/>
            <person name="Ferraz C."/>
            <person name="Escande M.L."/>
            <person name="Eychenie S."/>
            <person name="Cooke R."/>
            <person name="Piganeau G."/>
            <person name="Desdevises Y."/>
            <person name="Bellec L."/>
            <person name="Moreau H."/>
            <person name="Grimsley N."/>
        </authorList>
    </citation>
    <scope>NUCLEOTIDE SEQUENCE [LARGE SCALE GENOMIC DNA]</scope>
    <source>
        <strain evidence="1 2">OtV5</strain>
    </source>
</reference>
<keyword evidence="2" id="KW-1185">Reference proteome</keyword>